<evidence type="ECO:0000256" key="2">
    <source>
        <dbReference type="ARBA" id="ARBA00007375"/>
    </source>
</evidence>
<evidence type="ECO:0000256" key="3">
    <source>
        <dbReference type="ARBA" id="ARBA00022692"/>
    </source>
</evidence>
<evidence type="ECO:0000256" key="1">
    <source>
        <dbReference type="ARBA" id="ARBA00004141"/>
    </source>
</evidence>
<feature type="transmembrane region" description="Helical" evidence="6">
    <location>
        <begin position="106"/>
        <end position="131"/>
    </location>
</feature>
<dbReference type="PANTHER" id="PTHR31885:SF6">
    <property type="entry name" value="GH04784P"/>
    <property type="match status" value="1"/>
</dbReference>
<dbReference type="EMBL" id="JAKFHA010000017">
    <property type="protein sequence ID" value="MCF2530652.1"/>
    <property type="molecule type" value="Genomic_DNA"/>
</dbReference>
<dbReference type="GO" id="GO:0016020">
    <property type="term" value="C:membrane"/>
    <property type="evidence" value="ECO:0007669"/>
    <property type="project" value="UniProtKB-SubCell"/>
</dbReference>
<gene>
    <name evidence="7" type="ORF">LZ495_25995</name>
</gene>
<dbReference type="AlphaFoldDB" id="A0AA41Q5R5"/>
<evidence type="ECO:0000313" key="7">
    <source>
        <dbReference type="EMBL" id="MCF2530652.1"/>
    </source>
</evidence>
<reference evidence="7" key="1">
    <citation type="submission" date="2022-01" db="EMBL/GenBank/DDBJ databases">
        <title>Genome-Based Taxonomic Classification of the Phylum Actinobacteria.</title>
        <authorList>
            <person name="Gao Y."/>
        </authorList>
    </citation>
    <scope>NUCLEOTIDE SEQUENCE</scope>
    <source>
        <strain evidence="7">KLBMP 8922</strain>
    </source>
</reference>
<proteinExistence type="inferred from homology"/>
<comment type="similarity">
    <text evidence="2">Belongs to the TMEM86 family.</text>
</comment>
<protein>
    <submittedName>
        <fullName evidence="7">Lysoplasmalogenase</fullName>
    </submittedName>
</protein>
<feature type="transmembrane region" description="Helical" evidence="6">
    <location>
        <begin position="138"/>
        <end position="158"/>
    </location>
</feature>
<keyword evidence="3 6" id="KW-0812">Transmembrane</keyword>
<organism evidence="7 8">
    <name type="scientific">Yinghuangia soli</name>
    <dbReference type="NCBI Taxonomy" id="2908204"/>
    <lineage>
        <taxon>Bacteria</taxon>
        <taxon>Bacillati</taxon>
        <taxon>Actinomycetota</taxon>
        <taxon>Actinomycetes</taxon>
        <taxon>Kitasatosporales</taxon>
        <taxon>Streptomycetaceae</taxon>
        <taxon>Yinghuangia</taxon>
    </lineage>
</organism>
<keyword evidence="8" id="KW-1185">Reference proteome</keyword>
<comment type="caution">
    <text evidence="7">The sequence shown here is derived from an EMBL/GenBank/DDBJ whole genome shotgun (WGS) entry which is preliminary data.</text>
</comment>
<sequence length="210" mass="22225">MTPLAWTLFAMAAVLAVVDWVAVGREDTRLERRAKPAVMAALIAAAAALDPNSQGQRAAFLVALGLSLIRDLLPTGDRRRFPAAVAAALGAHTAYVVGFQQVGWSWLWAAAGIVVVLVATLGFAVHLVLGVRATEPRLTFPVVAYIGVLSLMVVAASATGQPTAVAGAFLFYCADALTGWNRFREPTAYARPLIAVSYHLAQFLLVISLV</sequence>
<accession>A0AA41Q5R5</accession>
<keyword evidence="4 6" id="KW-1133">Transmembrane helix</keyword>
<evidence type="ECO:0000256" key="4">
    <source>
        <dbReference type="ARBA" id="ARBA00022989"/>
    </source>
</evidence>
<feature type="transmembrane region" description="Helical" evidence="6">
    <location>
        <begin position="80"/>
        <end position="100"/>
    </location>
</feature>
<dbReference type="PANTHER" id="PTHR31885">
    <property type="entry name" value="GH04784P"/>
    <property type="match status" value="1"/>
</dbReference>
<dbReference type="Pfam" id="PF07947">
    <property type="entry name" value="YhhN"/>
    <property type="match status" value="1"/>
</dbReference>
<dbReference type="Proteomes" id="UP001165378">
    <property type="component" value="Unassembled WGS sequence"/>
</dbReference>
<name>A0AA41Q5R5_9ACTN</name>
<dbReference type="InterPro" id="IPR012506">
    <property type="entry name" value="TMEM86B-like"/>
</dbReference>
<evidence type="ECO:0000256" key="6">
    <source>
        <dbReference type="SAM" id="Phobius"/>
    </source>
</evidence>
<dbReference type="RefSeq" id="WP_235055311.1">
    <property type="nucleotide sequence ID" value="NZ_JAKFHA010000017.1"/>
</dbReference>
<evidence type="ECO:0000256" key="5">
    <source>
        <dbReference type="ARBA" id="ARBA00023136"/>
    </source>
</evidence>
<feature type="transmembrane region" description="Helical" evidence="6">
    <location>
        <begin position="192"/>
        <end position="209"/>
    </location>
</feature>
<evidence type="ECO:0000313" key="8">
    <source>
        <dbReference type="Proteomes" id="UP001165378"/>
    </source>
</evidence>
<dbReference type="GO" id="GO:0016787">
    <property type="term" value="F:hydrolase activity"/>
    <property type="evidence" value="ECO:0007669"/>
    <property type="project" value="TreeGrafter"/>
</dbReference>
<keyword evidence="5 6" id="KW-0472">Membrane</keyword>
<comment type="subcellular location">
    <subcellularLocation>
        <location evidence="1">Membrane</location>
        <topology evidence="1">Multi-pass membrane protein</topology>
    </subcellularLocation>
</comment>
<feature type="transmembrane region" description="Helical" evidence="6">
    <location>
        <begin position="6"/>
        <end position="22"/>
    </location>
</feature>